<accession>A0A1Q3B960</accession>
<name>A0A1Q3B960_CEPFO</name>
<evidence type="ECO:0000313" key="2">
    <source>
        <dbReference type="Proteomes" id="UP000187406"/>
    </source>
</evidence>
<dbReference type="Proteomes" id="UP000187406">
    <property type="component" value="Unassembled WGS sequence"/>
</dbReference>
<dbReference type="OrthoDB" id="1749457at2759"/>
<sequence length="223" mass="25343">QVEGGLLLDVIISKSAAVFKLLTGEDQPLLVWRDAFLVLDLGLDIVDGVRALNLESDGFASEGFYKDLHATPETENQVECGLLLDVIVSKSAAILKLFTSKDKPLLIWWDPLLILDLGLDIVNCVRAFDLKGDGLASESFYKDLHLLYHNSQHSNKLEKQYIAMIFMQTPITKSYIHGRNNIKKILIKPTKILKKFDTHQLYRNPLINNQFINKNKDFLQYIS</sequence>
<gene>
    <name evidence="1" type="ORF">CFOL_v3_07953</name>
</gene>
<dbReference type="EMBL" id="BDDD01000347">
    <property type="protein sequence ID" value="GAV64435.1"/>
    <property type="molecule type" value="Genomic_DNA"/>
</dbReference>
<feature type="non-terminal residue" evidence="1">
    <location>
        <position position="1"/>
    </location>
</feature>
<proteinExistence type="predicted"/>
<evidence type="ECO:0000313" key="1">
    <source>
        <dbReference type="EMBL" id="GAV64435.1"/>
    </source>
</evidence>
<organism evidence="1 2">
    <name type="scientific">Cephalotus follicularis</name>
    <name type="common">Albany pitcher plant</name>
    <dbReference type="NCBI Taxonomy" id="3775"/>
    <lineage>
        <taxon>Eukaryota</taxon>
        <taxon>Viridiplantae</taxon>
        <taxon>Streptophyta</taxon>
        <taxon>Embryophyta</taxon>
        <taxon>Tracheophyta</taxon>
        <taxon>Spermatophyta</taxon>
        <taxon>Magnoliopsida</taxon>
        <taxon>eudicotyledons</taxon>
        <taxon>Gunneridae</taxon>
        <taxon>Pentapetalae</taxon>
        <taxon>rosids</taxon>
        <taxon>fabids</taxon>
        <taxon>Oxalidales</taxon>
        <taxon>Cephalotaceae</taxon>
        <taxon>Cephalotus</taxon>
    </lineage>
</organism>
<keyword evidence="2" id="KW-1185">Reference proteome</keyword>
<comment type="caution">
    <text evidence="1">The sequence shown here is derived from an EMBL/GenBank/DDBJ whole genome shotgun (WGS) entry which is preliminary data.</text>
</comment>
<dbReference type="InParanoid" id="A0A1Q3B960"/>
<reference evidence="2" key="1">
    <citation type="submission" date="2016-04" db="EMBL/GenBank/DDBJ databases">
        <title>Cephalotus genome sequencing.</title>
        <authorList>
            <person name="Fukushima K."/>
            <person name="Hasebe M."/>
            <person name="Fang X."/>
        </authorList>
    </citation>
    <scope>NUCLEOTIDE SEQUENCE [LARGE SCALE GENOMIC DNA]</scope>
    <source>
        <strain evidence="2">cv. St1</strain>
    </source>
</reference>
<protein>
    <submittedName>
        <fullName evidence="1">Uncharacterized protein</fullName>
    </submittedName>
</protein>
<dbReference type="STRING" id="3775.A0A1Q3B960"/>
<dbReference type="AlphaFoldDB" id="A0A1Q3B960"/>